<dbReference type="CDD" id="cd03820">
    <property type="entry name" value="GT4_AmsD-like"/>
    <property type="match status" value="1"/>
</dbReference>
<dbReference type="PANTHER" id="PTHR12526">
    <property type="entry name" value="GLYCOSYLTRANSFERASE"/>
    <property type="match status" value="1"/>
</dbReference>
<reference evidence="4 6" key="2">
    <citation type="submission" date="2021-01" db="EMBL/GenBank/DDBJ databases">
        <title>FDA dAtabase for Regulatory Grade micrObial Sequences (FDA-ARGOS): Supporting development and validation of Infectious Disease Dx tests.</title>
        <authorList>
            <person name="Blissenbach B."/>
            <person name="Krut O."/>
            <person name="Tallon L."/>
            <person name="Sadzewicz L."/>
            <person name="Zhao X."/>
            <person name="Boylan J."/>
            <person name="Ott S."/>
            <person name="Bowen H."/>
            <person name="Vavikolanu K."/>
            <person name="Mehta A."/>
            <person name="Aluvathingal J."/>
            <person name="Nadendla S."/>
            <person name="Yan Y."/>
            <person name="Sichtig H."/>
        </authorList>
    </citation>
    <scope>NUCLEOTIDE SEQUENCE [LARGE SCALE GENOMIC DNA]</scope>
    <source>
        <strain evidence="4 6">FDAARGOS_1081</strain>
    </source>
</reference>
<dbReference type="Gene3D" id="3.40.50.2000">
    <property type="entry name" value="Glycogen Phosphorylase B"/>
    <property type="match status" value="2"/>
</dbReference>
<dbReference type="InterPro" id="IPR001296">
    <property type="entry name" value="Glyco_trans_1"/>
</dbReference>
<evidence type="ECO:0000259" key="1">
    <source>
        <dbReference type="Pfam" id="PF00534"/>
    </source>
</evidence>
<name>A0A515CTZ7_SERLI</name>
<gene>
    <name evidence="3" type="ORF">EGO53_07520</name>
    <name evidence="4" type="ORF">I6I38_09320</name>
</gene>
<dbReference type="GO" id="GO:0016757">
    <property type="term" value="F:glycosyltransferase activity"/>
    <property type="evidence" value="ECO:0007669"/>
    <property type="project" value="InterPro"/>
</dbReference>
<evidence type="ECO:0000313" key="3">
    <source>
        <dbReference type="EMBL" id="QDL31639.1"/>
    </source>
</evidence>
<dbReference type="EMBL" id="CP033893">
    <property type="protein sequence ID" value="QDL31639.1"/>
    <property type="molecule type" value="Genomic_DNA"/>
</dbReference>
<sequence length="353" mass="39519">MQQRKVAIVIENIAEKGGTERVASSLANALTTRLGHQVDLVSISGDRAFYPLEESVSLRFMPGRTLLWPWRLAWFLRRGRYDVIITVSMGKLSSIMVPYLRLLCPNSRLLLSEHVSFHQYAWPMKWLKVLVYRLGDRTVLLTKKDLATISRWVPGRKCRVIENVSPFPVQPPQPAQQQPVALAVGRLCRQKGFDRLIAAWQQIAPQALGWQLHIVGDGPDRGALQQQIDAAGLGGQVKLLPATADIASHYRQAAMLLMTSRYEGLPMVLIEAMSFGLPLVAYDCLTGPAELIDDGENGYLVAEDDIEAFSQRTLALIGDGELRQRFSLHSLARAQQYIPERIYPQWQQLIAGG</sequence>
<dbReference type="PANTHER" id="PTHR12526:SF630">
    <property type="entry name" value="GLYCOSYLTRANSFERASE"/>
    <property type="match status" value="1"/>
</dbReference>
<dbReference type="EMBL" id="CP068148">
    <property type="protein sequence ID" value="QQU57157.1"/>
    <property type="molecule type" value="Genomic_DNA"/>
</dbReference>
<organism evidence="3 5">
    <name type="scientific">Serratia liquefaciens</name>
    <dbReference type="NCBI Taxonomy" id="614"/>
    <lineage>
        <taxon>Bacteria</taxon>
        <taxon>Pseudomonadati</taxon>
        <taxon>Pseudomonadota</taxon>
        <taxon>Gammaproteobacteria</taxon>
        <taxon>Enterobacterales</taxon>
        <taxon>Yersiniaceae</taxon>
        <taxon>Serratia</taxon>
    </lineage>
</organism>
<dbReference type="AlphaFoldDB" id="A0A515CTZ7"/>
<dbReference type="Pfam" id="PF00534">
    <property type="entry name" value="Glycos_transf_1"/>
    <property type="match status" value="1"/>
</dbReference>
<proteinExistence type="predicted"/>
<keyword evidence="6" id="KW-1185">Reference proteome</keyword>
<reference evidence="3 5" key="1">
    <citation type="submission" date="2018-11" db="EMBL/GenBank/DDBJ databases">
        <title>The first complete genome of Serratia liquefaciens isolated from metalophyte plant revel distinctness adaptive mechanisms in an extreme habitat.</title>
        <authorList>
            <person name="Caneschi W.L."/>
            <person name="Sanchez A.B."/>
            <person name="Felestrino E.B."/>
            <person name="Assis R.A.B."/>
            <person name="Lemes C.G.C."/>
            <person name="Cordeiro I.F."/>
            <person name="Fonseca N.P."/>
            <person name="Villa M."/>
            <person name="Vieira I.T."/>
            <person name="Moraes L.A."/>
            <person name="Kamino L.H.Y."/>
            <person name="do Carmo F."/>
            <person name="Garcia C.M."/>
            <person name="Almeida N.F."/>
            <person name="Silva R.S."/>
            <person name="Ferro J.A."/>
            <person name="Ferro M.I.T."/>
            <person name="Varani A.M."/>
            <person name="Ferreira R.M."/>
            <person name="dos Santos V.L."/>
            <person name="Silva U.C."/>
            <person name="Setubal J.C."/>
            <person name="Moreira L.M."/>
        </authorList>
    </citation>
    <scope>NUCLEOTIDE SEQUENCE [LARGE SCALE GENOMIC DNA]</scope>
    <source>
        <strain evidence="3 5">FG3</strain>
    </source>
</reference>
<dbReference type="GO" id="GO:1901135">
    <property type="term" value="P:carbohydrate derivative metabolic process"/>
    <property type="evidence" value="ECO:0007669"/>
    <property type="project" value="UniProtKB-ARBA"/>
</dbReference>
<evidence type="ECO:0000313" key="4">
    <source>
        <dbReference type="EMBL" id="QQU57157.1"/>
    </source>
</evidence>
<dbReference type="STRING" id="614.XJ20_09100"/>
<evidence type="ECO:0000313" key="5">
    <source>
        <dbReference type="Proteomes" id="UP000317572"/>
    </source>
</evidence>
<protein>
    <submittedName>
        <fullName evidence="3">Glycosyltransferase family 4 protein</fullName>
    </submittedName>
</protein>
<accession>A0A515CTZ7</accession>
<dbReference type="Pfam" id="PF13439">
    <property type="entry name" value="Glyco_transf_4"/>
    <property type="match status" value="1"/>
</dbReference>
<evidence type="ECO:0000259" key="2">
    <source>
        <dbReference type="Pfam" id="PF13439"/>
    </source>
</evidence>
<dbReference type="Proteomes" id="UP000595237">
    <property type="component" value="Chromosome"/>
</dbReference>
<feature type="domain" description="Glycosyl transferase family 1" evidence="1">
    <location>
        <begin position="175"/>
        <end position="327"/>
    </location>
</feature>
<feature type="domain" description="Glycosyltransferase subfamily 4-like N-terminal" evidence="2">
    <location>
        <begin position="17"/>
        <end position="163"/>
    </location>
</feature>
<dbReference type="RefSeq" id="WP_142815061.1">
    <property type="nucleotide sequence ID" value="NZ_CAMITJ010000001.1"/>
</dbReference>
<evidence type="ECO:0000313" key="6">
    <source>
        <dbReference type="Proteomes" id="UP000595237"/>
    </source>
</evidence>
<keyword evidence="3" id="KW-0808">Transferase</keyword>
<dbReference type="Proteomes" id="UP000317572">
    <property type="component" value="Chromosome"/>
</dbReference>
<dbReference type="SUPFAM" id="SSF53756">
    <property type="entry name" value="UDP-Glycosyltransferase/glycogen phosphorylase"/>
    <property type="match status" value="1"/>
</dbReference>
<dbReference type="InterPro" id="IPR028098">
    <property type="entry name" value="Glyco_trans_4-like_N"/>
</dbReference>